<dbReference type="RefSeq" id="WP_170117881.1">
    <property type="nucleotide sequence ID" value="NZ_JACWLN010000008.1"/>
</dbReference>
<dbReference type="Proteomes" id="UP000651837">
    <property type="component" value="Unassembled WGS sequence"/>
</dbReference>
<gene>
    <name evidence="1" type="ORF">HZY62_15495</name>
</gene>
<name>A0ABR7W1D8_9FLAO</name>
<dbReference type="InterPro" id="IPR025368">
    <property type="entry name" value="DUF4272"/>
</dbReference>
<accession>A0ABR7W1D8</accession>
<dbReference type="EMBL" id="JACWLN010000008">
    <property type="protein sequence ID" value="MBD1262006.1"/>
    <property type="molecule type" value="Genomic_DNA"/>
</dbReference>
<reference evidence="1 2" key="1">
    <citation type="submission" date="2020-07" db="EMBL/GenBank/DDBJ databases">
        <title>The draft genome sequence of Maribacter polysiphoniae KCTC 22021.</title>
        <authorList>
            <person name="Mu L."/>
        </authorList>
    </citation>
    <scope>NUCLEOTIDE SEQUENCE [LARGE SCALE GENOMIC DNA]</scope>
    <source>
        <strain evidence="1 2">KCTC 22021</strain>
    </source>
</reference>
<evidence type="ECO:0000313" key="2">
    <source>
        <dbReference type="Proteomes" id="UP000651837"/>
    </source>
</evidence>
<protein>
    <submittedName>
        <fullName evidence="1">DUF4272 domain-containing protein</fullName>
    </submittedName>
</protein>
<dbReference type="Pfam" id="PF14094">
    <property type="entry name" value="DUF4272"/>
    <property type="match status" value="1"/>
</dbReference>
<comment type="caution">
    <text evidence="1">The sequence shown here is derived from an EMBL/GenBank/DDBJ whole genome shotgun (WGS) entry which is preliminary data.</text>
</comment>
<sequence length="214" mass="24748">MKSSESRKIGTNKYLESKGIPICEHLPLVANSQEVILRRPSEIASRIMILTGIIDTAFDEDRKEIVSWLKEINLWTGVSNSEKEYLKKKSLTKEDKIAASWRTEAVNVLFWSLGMVDILNEPIEECNLTKAHEGTKGKYGSLNNFIGQSEIRSTEEILDQTDLIYRILWAIRDARLNNRPYPNGYNPSIVYERHYALNWITCYQEDWDDITTDT</sequence>
<keyword evidence="2" id="KW-1185">Reference proteome</keyword>
<proteinExistence type="predicted"/>
<organism evidence="1 2">
    <name type="scientific">Maribacter polysiphoniae</name>
    <dbReference type="NCBI Taxonomy" id="429344"/>
    <lineage>
        <taxon>Bacteria</taxon>
        <taxon>Pseudomonadati</taxon>
        <taxon>Bacteroidota</taxon>
        <taxon>Flavobacteriia</taxon>
        <taxon>Flavobacteriales</taxon>
        <taxon>Flavobacteriaceae</taxon>
        <taxon>Maribacter</taxon>
    </lineage>
</organism>
<evidence type="ECO:0000313" key="1">
    <source>
        <dbReference type="EMBL" id="MBD1262006.1"/>
    </source>
</evidence>